<dbReference type="InterPro" id="IPR017452">
    <property type="entry name" value="GPCR_Rhodpsn_7TM"/>
</dbReference>
<dbReference type="PANTHER" id="PTHR45695">
    <property type="entry name" value="LEUCOKININ RECEPTOR-RELATED"/>
    <property type="match status" value="1"/>
</dbReference>
<proteinExistence type="inferred from homology"/>
<dbReference type="RefSeq" id="XP_017781596.1">
    <property type="nucleotide sequence ID" value="XM_017926107.1"/>
</dbReference>
<feature type="domain" description="G-protein coupled receptors family 1 profile" evidence="10">
    <location>
        <begin position="120"/>
        <end position="206"/>
    </location>
</feature>
<dbReference type="PRINTS" id="PR01012">
    <property type="entry name" value="NRPEPTIDEYR"/>
</dbReference>
<reference evidence="12" key="1">
    <citation type="submission" date="2025-08" db="UniProtKB">
        <authorList>
            <consortium name="RefSeq"/>
        </authorList>
    </citation>
    <scope>IDENTIFICATION</scope>
    <source>
        <tissue evidence="12">Whole Larva</tissue>
    </source>
</reference>
<evidence type="ECO:0000256" key="3">
    <source>
        <dbReference type="ARBA" id="ARBA00022692"/>
    </source>
</evidence>
<keyword evidence="5" id="KW-0297">G-protein coupled receptor</keyword>
<keyword evidence="11" id="KW-1185">Reference proteome</keyword>
<evidence type="ECO:0000313" key="11">
    <source>
        <dbReference type="Proteomes" id="UP000695000"/>
    </source>
</evidence>
<dbReference type="PROSITE" id="PS50262">
    <property type="entry name" value="G_PROTEIN_RECEP_F1_2"/>
    <property type="match status" value="1"/>
</dbReference>
<evidence type="ECO:0000256" key="8">
    <source>
        <dbReference type="ARBA" id="ARBA00023224"/>
    </source>
</evidence>
<protein>
    <submittedName>
        <fullName evidence="12">Neuropeptide SIFamide receptor-like</fullName>
    </submittedName>
</protein>
<evidence type="ECO:0000259" key="10">
    <source>
        <dbReference type="PROSITE" id="PS50262"/>
    </source>
</evidence>
<sequence length="206" mass="22853">MAENIESEEPMQALASLHLEENEYDFNPKRLIPGPPPLGNLSGNMLSVEYLGNLFEVVNAHTEKSVPLEVGLKSGAFLVNGTMNATDPGYIQELFYRHTMAMTAVYCVAYFLVFAVGIVGNFFVIAVVFRSPRMRTVTNFFIVNLAVADILVIVFCLPATLMSNIFVPWVLGWWMCKTVPYIQGVSVAASVYSLIAVSLDRYVLQL</sequence>
<dbReference type="InterPro" id="IPR000611">
    <property type="entry name" value="NPY_rcpt"/>
</dbReference>
<evidence type="ECO:0000256" key="1">
    <source>
        <dbReference type="ARBA" id="ARBA00004141"/>
    </source>
</evidence>
<gene>
    <name evidence="12" type="primary">LOC108566295</name>
</gene>
<dbReference type="Pfam" id="PF00001">
    <property type="entry name" value="7tm_1"/>
    <property type="match status" value="1"/>
</dbReference>
<feature type="transmembrane region" description="Helical" evidence="9">
    <location>
        <begin position="181"/>
        <end position="204"/>
    </location>
</feature>
<comment type="subcellular location">
    <subcellularLocation>
        <location evidence="1">Membrane</location>
        <topology evidence="1">Multi-pass membrane protein</topology>
    </subcellularLocation>
</comment>
<evidence type="ECO:0000256" key="5">
    <source>
        <dbReference type="ARBA" id="ARBA00023040"/>
    </source>
</evidence>
<name>A0ABM1N446_NICVS</name>
<dbReference type="PRINTS" id="PR00237">
    <property type="entry name" value="GPCRRHODOPSN"/>
</dbReference>
<dbReference type="SUPFAM" id="SSF81321">
    <property type="entry name" value="Family A G protein-coupled receptor-like"/>
    <property type="match status" value="1"/>
</dbReference>
<evidence type="ECO:0000256" key="4">
    <source>
        <dbReference type="ARBA" id="ARBA00022989"/>
    </source>
</evidence>
<dbReference type="PANTHER" id="PTHR45695:SF9">
    <property type="entry name" value="LEUCOKININ RECEPTOR"/>
    <property type="match status" value="1"/>
</dbReference>
<dbReference type="InterPro" id="IPR000276">
    <property type="entry name" value="GPCR_Rhodpsn"/>
</dbReference>
<accession>A0ABM1N446</accession>
<feature type="transmembrane region" description="Helical" evidence="9">
    <location>
        <begin position="141"/>
        <end position="161"/>
    </location>
</feature>
<keyword evidence="3 9" id="KW-0812">Transmembrane</keyword>
<keyword evidence="6 9" id="KW-0472">Membrane</keyword>
<evidence type="ECO:0000256" key="9">
    <source>
        <dbReference type="SAM" id="Phobius"/>
    </source>
</evidence>
<evidence type="ECO:0000256" key="6">
    <source>
        <dbReference type="ARBA" id="ARBA00023136"/>
    </source>
</evidence>
<dbReference type="GeneID" id="108566295"/>
<dbReference type="Proteomes" id="UP000695000">
    <property type="component" value="Unplaced"/>
</dbReference>
<keyword evidence="4 9" id="KW-1133">Transmembrane helix</keyword>
<organism evidence="11 12">
    <name type="scientific">Nicrophorus vespilloides</name>
    <name type="common">Boreal carrion beetle</name>
    <dbReference type="NCBI Taxonomy" id="110193"/>
    <lineage>
        <taxon>Eukaryota</taxon>
        <taxon>Metazoa</taxon>
        <taxon>Ecdysozoa</taxon>
        <taxon>Arthropoda</taxon>
        <taxon>Hexapoda</taxon>
        <taxon>Insecta</taxon>
        <taxon>Pterygota</taxon>
        <taxon>Neoptera</taxon>
        <taxon>Endopterygota</taxon>
        <taxon>Coleoptera</taxon>
        <taxon>Polyphaga</taxon>
        <taxon>Staphyliniformia</taxon>
        <taxon>Silphidae</taxon>
        <taxon>Nicrophorinae</taxon>
        <taxon>Nicrophorus</taxon>
    </lineage>
</organism>
<keyword evidence="7" id="KW-0675">Receptor</keyword>
<feature type="transmembrane region" description="Helical" evidence="9">
    <location>
        <begin position="103"/>
        <end position="129"/>
    </location>
</feature>
<keyword evidence="8" id="KW-0807">Transducer</keyword>
<evidence type="ECO:0000256" key="7">
    <source>
        <dbReference type="ARBA" id="ARBA00023170"/>
    </source>
</evidence>
<comment type="similarity">
    <text evidence="2">Belongs to the G-protein coupled receptor 1 family.</text>
</comment>
<evidence type="ECO:0000256" key="2">
    <source>
        <dbReference type="ARBA" id="ARBA00010663"/>
    </source>
</evidence>
<evidence type="ECO:0000313" key="12">
    <source>
        <dbReference type="RefSeq" id="XP_017781596.1"/>
    </source>
</evidence>
<dbReference type="Gene3D" id="1.20.1070.10">
    <property type="entry name" value="Rhodopsin 7-helix transmembrane proteins"/>
    <property type="match status" value="1"/>
</dbReference>